<dbReference type="EMBL" id="NPBS01000095">
    <property type="protein sequence ID" value="PAF24724.1"/>
    <property type="molecule type" value="Genomic_DNA"/>
</dbReference>
<reference evidence="2 3" key="1">
    <citation type="submission" date="2017-07" db="EMBL/GenBank/DDBJ databases">
        <title>Isolation and whole genome analysis of endospore-forming bacteria from heroin.</title>
        <authorList>
            <person name="Kalinowski J."/>
            <person name="Ahrens B."/>
            <person name="Al-Dilaimi A."/>
            <person name="Winkler A."/>
            <person name="Wibberg D."/>
            <person name="Schleenbecker U."/>
            <person name="Ruckert C."/>
            <person name="Wolfel R."/>
            <person name="Grass G."/>
        </authorList>
    </citation>
    <scope>NUCLEOTIDE SEQUENCE [LARGE SCALE GENOMIC DNA]</scope>
    <source>
        <strain evidence="2 3">7523-2</strain>
    </source>
</reference>
<organism evidence="2 3">
    <name type="scientific">Shouchella clausii</name>
    <name type="common">Alkalihalobacillus clausii</name>
    <dbReference type="NCBI Taxonomy" id="79880"/>
    <lineage>
        <taxon>Bacteria</taxon>
        <taxon>Bacillati</taxon>
        <taxon>Bacillota</taxon>
        <taxon>Bacilli</taxon>
        <taxon>Bacillales</taxon>
        <taxon>Bacillaceae</taxon>
        <taxon>Shouchella</taxon>
    </lineage>
</organism>
<name>A0A268RWT1_SHOCL</name>
<evidence type="ECO:0000313" key="2">
    <source>
        <dbReference type="EMBL" id="PAF24724.1"/>
    </source>
</evidence>
<accession>A0A268RWT1</accession>
<dbReference type="AlphaFoldDB" id="A0A268RWT1"/>
<proteinExistence type="predicted"/>
<dbReference type="RefSeq" id="WP_095239283.1">
    <property type="nucleotide sequence ID" value="NZ_CP155469.1"/>
</dbReference>
<feature type="compositionally biased region" description="Basic and acidic residues" evidence="1">
    <location>
        <begin position="1"/>
        <end position="21"/>
    </location>
</feature>
<sequence length="56" mass="6800">MAKSQNERNKEWQEKNKEHARYLKGRSAARSFIRNRATKEDLDELEQLIAERRQQL</sequence>
<evidence type="ECO:0000313" key="3">
    <source>
        <dbReference type="Proteomes" id="UP000216133"/>
    </source>
</evidence>
<gene>
    <name evidence="2" type="ORF">CHH61_17245</name>
</gene>
<feature type="region of interest" description="Disordered" evidence="1">
    <location>
        <begin position="1"/>
        <end position="27"/>
    </location>
</feature>
<comment type="caution">
    <text evidence="2">The sequence shown here is derived from an EMBL/GenBank/DDBJ whole genome shotgun (WGS) entry which is preliminary data.</text>
</comment>
<evidence type="ECO:0000256" key="1">
    <source>
        <dbReference type="SAM" id="MobiDB-lite"/>
    </source>
</evidence>
<protein>
    <submittedName>
        <fullName evidence="2">Uncharacterized protein</fullName>
    </submittedName>
</protein>
<dbReference type="Proteomes" id="UP000216133">
    <property type="component" value="Unassembled WGS sequence"/>
</dbReference>